<dbReference type="Gene3D" id="1.10.101.10">
    <property type="entry name" value="PGBD-like superfamily/PGBD"/>
    <property type="match status" value="1"/>
</dbReference>
<dbReference type="SUPFAM" id="SSF47090">
    <property type="entry name" value="PGBD-like"/>
    <property type="match status" value="1"/>
</dbReference>
<comment type="caution">
    <text evidence="1">The sequence shown here is derived from an EMBL/GenBank/DDBJ whole genome shotgun (WGS) entry which is preliminary data.</text>
</comment>
<proteinExistence type="predicted"/>
<protein>
    <submittedName>
        <fullName evidence="1">Uncharacterized protein</fullName>
    </submittedName>
</protein>
<organism evidence="1">
    <name type="scientific">bioreactor metagenome</name>
    <dbReference type="NCBI Taxonomy" id="1076179"/>
    <lineage>
        <taxon>unclassified sequences</taxon>
        <taxon>metagenomes</taxon>
        <taxon>ecological metagenomes</taxon>
    </lineage>
</organism>
<dbReference type="InterPro" id="IPR036365">
    <property type="entry name" value="PGBD-like_sf"/>
</dbReference>
<dbReference type="AlphaFoldDB" id="A0A644T6N0"/>
<reference evidence="1" key="1">
    <citation type="submission" date="2019-08" db="EMBL/GenBank/DDBJ databases">
        <authorList>
            <person name="Kucharzyk K."/>
            <person name="Murdoch R.W."/>
            <person name="Higgins S."/>
            <person name="Loffler F."/>
        </authorList>
    </citation>
    <scope>NUCLEOTIDE SEQUENCE</scope>
</reference>
<accession>A0A644T6N0</accession>
<dbReference type="InterPro" id="IPR036366">
    <property type="entry name" value="PGBDSf"/>
</dbReference>
<name>A0A644T6N0_9ZZZZ</name>
<gene>
    <name evidence="1" type="ORF">SDC9_07411</name>
</gene>
<evidence type="ECO:0000313" key="1">
    <source>
        <dbReference type="EMBL" id="MPL61822.1"/>
    </source>
</evidence>
<sequence>MVQVIIRNININQVGKTYQAIELIQNTGVDRDNTQNYISGELTTGKTYHKFMGDSSEVIKFSTILTKKQLYNDVVDYHKLYLELKKNSKTQSLPVIILNDDIGLIPTSVNNMKDDDVKKVNGLSFNGVITSLTWKDHVNGEREYSWEITEQANFTTTIKDFNTFNYKKATVNSNKNSKTKAIAVIKYLYKCGGFKADCNKTGRKCVKCLQRLLQSDGYYKNYKVDGLWCKYTQQEFKKWQRKKAKIRVSGVWDKNCRAYIKKRFKI</sequence>
<dbReference type="EMBL" id="VSSQ01000016">
    <property type="protein sequence ID" value="MPL61822.1"/>
    <property type="molecule type" value="Genomic_DNA"/>
</dbReference>